<organism evidence="2 3">
    <name type="scientific">Asparagus officinalis</name>
    <name type="common">Garden asparagus</name>
    <dbReference type="NCBI Taxonomy" id="4686"/>
    <lineage>
        <taxon>Eukaryota</taxon>
        <taxon>Viridiplantae</taxon>
        <taxon>Streptophyta</taxon>
        <taxon>Embryophyta</taxon>
        <taxon>Tracheophyta</taxon>
        <taxon>Spermatophyta</taxon>
        <taxon>Magnoliopsida</taxon>
        <taxon>Liliopsida</taxon>
        <taxon>Asparagales</taxon>
        <taxon>Asparagaceae</taxon>
        <taxon>Asparagoideae</taxon>
        <taxon>Asparagus</taxon>
    </lineage>
</organism>
<proteinExistence type="predicted"/>
<evidence type="ECO:0000313" key="2">
    <source>
        <dbReference type="EMBL" id="ONK69343.1"/>
    </source>
</evidence>
<dbReference type="AlphaFoldDB" id="A0A5P1EUU2"/>
<dbReference type="EMBL" id="CM007385">
    <property type="protein sequence ID" value="ONK69343.1"/>
    <property type="molecule type" value="Genomic_DNA"/>
</dbReference>
<feature type="region of interest" description="Disordered" evidence="1">
    <location>
        <begin position="1"/>
        <end position="69"/>
    </location>
</feature>
<feature type="compositionally biased region" description="Basic and acidic residues" evidence="1">
    <location>
        <begin position="118"/>
        <end position="140"/>
    </location>
</feature>
<feature type="region of interest" description="Disordered" evidence="1">
    <location>
        <begin position="97"/>
        <end position="144"/>
    </location>
</feature>
<name>A0A5P1EUU2_ASPOF</name>
<protein>
    <submittedName>
        <fullName evidence="2">Uncharacterized protein</fullName>
    </submittedName>
</protein>
<feature type="compositionally biased region" description="Basic and acidic residues" evidence="1">
    <location>
        <begin position="55"/>
        <end position="69"/>
    </location>
</feature>
<sequence length="161" mass="18053">MKRAEEEEERDVLGAFIERDPGHRRDRQQSDTLKSSNGEELRNGKGSLFRAGGGGERRRLQRCEKAHDGSVRRVQLPLAGPLAPQGLLRQMQACRVEFHGGAPPQRVDDDGSTPNIDDAARQRDDQAHTDHGVEEAHSESQHLLQPPWSHLVSRFLQVWAA</sequence>
<accession>A0A5P1EUU2</accession>
<keyword evidence="3" id="KW-1185">Reference proteome</keyword>
<evidence type="ECO:0000256" key="1">
    <source>
        <dbReference type="SAM" id="MobiDB-lite"/>
    </source>
</evidence>
<feature type="compositionally biased region" description="Acidic residues" evidence="1">
    <location>
        <begin position="1"/>
        <end position="10"/>
    </location>
</feature>
<dbReference type="Proteomes" id="UP000243459">
    <property type="component" value="Chromosome 5"/>
</dbReference>
<dbReference type="Gramene" id="ONK69343">
    <property type="protein sequence ID" value="ONK69343"/>
    <property type="gene ID" value="A4U43_C05F21870"/>
</dbReference>
<reference evidence="3" key="1">
    <citation type="journal article" date="2017" name="Nat. Commun.">
        <title>The asparagus genome sheds light on the origin and evolution of a young Y chromosome.</title>
        <authorList>
            <person name="Harkess A."/>
            <person name="Zhou J."/>
            <person name="Xu C."/>
            <person name="Bowers J.E."/>
            <person name="Van der Hulst R."/>
            <person name="Ayyampalayam S."/>
            <person name="Mercati F."/>
            <person name="Riccardi P."/>
            <person name="McKain M.R."/>
            <person name="Kakrana A."/>
            <person name="Tang H."/>
            <person name="Ray J."/>
            <person name="Groenendijk J."/>
            <person name="Arikit S."/>
            <person name="Mathioni S.M."/>
            <person name="Nakano M."/>
            <person name="Shan H."/>
            <person name="Telgmann-Rauber A."/>
            <person name="Kanno A."/>
            <person name="Yue Z."/>
            <person name="Chen H."/>
            <person name="Li W."/>
            <person name="Chen Y."/>
            <person name="Xu X."/>
            <person name="Zhang Y."/>
            <person name="Luo S."/>
            <person name="Chen H."/>
            <person name="Gao J."/>
            <person name="Mao Z."/>
            <person name="Pires J.C."/>
            <person name="Luo M."/>
            <person name="Kudrna D."/>
            <person name="Wing R.A."/>
            <person name="Meyers B.C."/>
            <person name="Yi K."/>
            <person name="Kong H."/>
            <person name="Lavrijsen P."/>
            <person name="Sunseri F."/>
            <person name="Falavigna A."/>
            <person name="Ye Y."/>
            <person name="Leebens-Mack J.H."/>
            <person name="Chen G."/>
        </authorList>
    </citation>
    <scope>NUCLEOTIDE SEQUENCE [LARGE SCALE GENOMIC DNA]</scope>
    <source>
        <strain evidence="3">cv. DH0086</strain>
    </source>
</reference>
<feature type="compositionally biased region" description="Basic and acidic residues" evidence="1">
    <location>
        <begin position="17"/>
        <end position="29"/>
    </location>
</feature>
<gene>
    <name evidence="2" type="ORF">A4U43_C05F21870</name>
</gene>
<evidence type="ECO:0000313" key="3">
    <source>
        <dbReference type="Proteomes" id="UP000243459"/>
    </source>
</evidence>